<dbReference type="PROSITE" id="PS51071">
    <property type="entry name" value="HTH_RPIR"/>
    <property type="match status" value="1"/>
</dbReference>
<keyword evidence="8" id="KW-1185">Reference proteome</keyword>
<keyword evidence="2" id="KW-0238">DNA-binding</keyword>
<evidence type="ECO:0000256" key="3">
    <source>
        <dbReference type="ARBA" id="ARBA00023163"/>
    </source>
</evidence>
<feature type="domain" description="HTH rpiR-type" evidence="5">
    <location>
        <begin position="7"/>
        <end position="83"/>
    </location>
</feature>
<sequence>MAPRDYQEFAAAVRERLPKLAGGQLRIAHLVLADPEGSAHRGIDEAARMLDVRESSITRFANSLGLRGYPEIMELCRSWLTEQARLSRRADDGSRPPGGALSAALDQERVNLTRTYGRLDAEAFSRATGLLTEAPRVHVLGSGESASVAALFTSRLSRVRPGVRAVGVPIMDGVREFAAGDVLVAVSVRRYAAETVRVAEYASDRGLPVVALTDHTASPLAALADAALYAEIDGIGEHPSFTACLSLAQTLSAGVAVRRGDPGPEDSTPDFGFYHRS</sequence>
<keyword evidence="1" id="KW-0805">Transcription regulation</keyword>
<dbReference type="EMBL" id="JBHUKR010000007">
    <property type="protein sequence ID" value="MFD2417323.1"/>
    <property type="molecule type" value="Genomic_DNA"/>
</dbReference>
<comment type="caution">
    <text evidence="7">The sequence shown here is derived from an EMBL/GenBank/DDBJ whole genome shotgun (WGS) entry which is preliminary data.</text>
</comment>
<dbReference type="SUPFAM" id="SSF46689">
    <property type="entry name" value="Homeodomain-like"/>
    <property type="match status" value="1"/>
</dbReference>
<dbReference type="Pfam" id="PF01380">
    <property type="entry name" value="SIS"/>
    <property type="match status" value="1"/>
</dbReference>
<dbReference type="Gene3D" id="1.10.10.10">
    <property type="entry name" value="Winged helix-like DNA-binding domain superfamily/Winged helix DNA-binding domain"/>
    <property type="match status" value="1"/>
</dbReference>
<feature type="domain" description="SIS" evidence="6">
    <location>
        <begin position="127"/>
        <end position="261"/>
    </location>
</feature>
<dbReference type="InterPro" id="IPR036388">
    <property type="entry name" value="WH-like_DNA-bd_sf"/>
</dbReference>
<dbReference type="InterPro" id="IPR009057">
    <property type="entry name" value="Homeodomain-like_sf"/>
</dbReference>
<dbReference type="CDD" id="cd05013">
    <property type="entry name" value="SIS_RpiR"/>
    <property type="match status" value="1"/>
</dbReference>
<evidence type="ECO:0000313" key="8">
    <source>
        <dbReference type="Proteomes" id="UP001597417"/>
    </source>
</evidence>
<accession>A0ABW5FQK4</accession>
<dbReference type="Gene3D" id="3.40.50.10490">
    <property type="entry name" value="Glucose-6-phosphate isomerase like protein, domain 1"/>
    <property type="match status" value="1"/>
</dbReference>
<dbReference type="InterPro" id="IPR000281">
    <property type="entry name" value="HTH_RpiR"/>
</dbReference>
<dbReference type="Pfam" id="PF01418">
    <property type="entry name" value="HTH_6"/>
    <property type="match status" value="1"/>
</dbReference>
<proteinExistence type="predicted"/>
<evidence type="ECO:0000256" key="1">
    <source>
        <dbReference type="ARBA" id="ARBA00023015"/>
    </source>
</evidence>
<protein>
    <submittedName>
        <fullName evidence="7">MurR/RpiR family transcriptional regulator</fullName>
    </submittedName>
</protein>
<dbReference type="Proteomes" id="UP001597417">
    <property type="component" value="Unassembled WGS sequence"/>
</dbReference>
<dbReference type="SUPFAM" id="SSF53697">
    <property type="entry name" value="SIS domain"/>
    <property type="match status" value="1"/>
</dbReference>
<reference evidence="8" key="1">
    <citation type="journal article" date="2019" name="Int. J. Syst. Evol. Microbiol.">
        <title>The Global Catalogue of Microorganisms (GCM) 10K type strain sequencing project: providing services to taxonomists for standard genome sequencing and annotation.</title>
        <authorList>
            <consortium name="The Broad Institute Genomics Platform"/>
            <consortium name="The Broad Institute Genome Sequencing Center for Infectious Disease"/>
            <person name="Wu L."/>
            <person name="Ma J."/>
        </authorList>
    </citation>
    <scope>NUCLEOTIDE SEQUENCE [LARGE SCALE GENOMIC DNA]</scope>
    <source>
        <strain evidence="8">CGMCC 4.7645</strain>
    </source>
</reference>
<gene>
    <name evidence="7" type="ORF">ACFSXZ_13420</name>
</gene>
<dbReference type="RefSeq" id="WP_378264986.1">
    <property type="nucleotide sequence ID" value="NZ_JBHUKR010000007.1"/>
</dbReference>
<dbReference type="InterPro" id="IPR035472">
    <property type="entry name" value="RpiR-like_SIS"/>
</dbReference>
<dbReference type="PANTHER" id="PTHR30514:SF18">
    <property type="entry name" value="RPIR-FAMILY TRANSCRIPTIONAL REGULATOR"/>
    <property type="match status" value="1"/>
</dbReference>
<dbReference type="InterPro" id="IPR001347">
    <property type="entry name" value="SIS_dom"/>
</dbReference>
<feature type="region of interest" description="Disordered" evidence="4">
    <location>
        <begin position="258"/>
        <end position="277"/>
    </location>
</feature>
<evidence type="ECO:0000259" key="5">
    <source>
        <dbReference type="PROSITE" id="PS51071"/>
    </source>
</evidence>
<evidence type="ECO:0000259" key="6">
    <source>
        <dbReference type="PROSITE" id="PS51464"/>
    </source>
</evidence>
<dbReference type="InterPro" id="IPR046348">
    <property type="entry name" value="SIS_dom_sf"/>
</dbReference>
<dbReference type="PROSITE" id="PS51464">
    <property type="entry name" value="SIS"/>
    <property type="match status" value="1"/>
</dbReference>
<evidence type="ECO:0000313" key="7">
    <source>
        <dbReference type="EMBL" id="MFD2417323.1"/>
    </source>
</evidence>
<name>A0ABW5FQK4_9PSEU</name>
<organism evidence="7 8">
    <name type="scientific">Amycolatopsis pigmentata</name>
    <dbReference type="NCBI Taxonomy" id="450801"/>
    <lineage>
        <taxon>Bacteria</taxon>
        <taxon>Bacillati</taxon>
        <taxon>Actinomycetota</taxon>
        <taxon>Actinomycetes</taxon>
        <taxon>Pseudonocardiales</taxon>
        <taxon>Pseudonocardiaceae</taxon>
        <taxon>Amycolatopsis</taxon>
    </lineage>
</organism>
<evidence type="ECO:0000256" key="4">
    <source>
        <dbReference type="SAM" id="MobiDB-lite"/>
    </source>
</evidence>
<evidence type="ECO:0000256" key="2">
    <source>
        <dbReference type="ARBA" id="ARBA00023125"/>
    </source>
</evidence>
<keyword evidence="3" id="KW-0804">Transcription</keyword>
<dbReference type="PANTHER" id="PTHR30514">
    <property type="entry name" value="GLUCOKINASE"/>
    <property type="match status" value="1"/>
</dbReference>
<dbReference type="InterPro" id="IPR047640">
    <property type="entry name" value="RpiR-like"/>
</dbReference>